<sequence>MVLLSLSVLTSILCFSLLFALFNNRNVAGILVINLRCYLPPNKATIEKAVSECKEKSKQKNSHRRTTTIPLASVPLRKDMLFTDVYSSLLNLHLASFLSLLVCVLMEILFGLFGKLEFGSLLLGLFICSLHILLYLIFQYHRDSSSFFRSTVVAGLCAFFVSFIFQTIGLEHFTMIDNDYSLKQLHIRLLSRGLKVSGEFTNFLFIFIVAFICALTSGCLFASCQEQAVRFSHIDQEFEQVLSEDTSDSFRRFLLRLDLICPLVLAVFYYRRLHEDLAGFLMSGKLYMLHSLLIFVYLFLHLWSIRQYCQDFLHTGIEVVQSALAENDTEKIRALPRILRYLIENVFFIVHKYFIVLSLLGCVCLMRMRILSISGSFPRVEETSFLFHVVPLACFQSVAEFLLLWLLATQFLIAYGSLVWNKLTSILHK</sequence>
<name>A0AAV9ID33_9RHOD</name>
<keyword evidence="1" id="KW-0812">Transmembrane</keyword>
<reference evidence="3 4" key="1">
    <citation type="submission" date="2022-07" db="EMBL/GenBank/DDBJ databases">
        <title>Genome-wide signatures of adaptation to extreme environments.</title>
        <authorList>
            <person name="Cho C.H."/>
            <person name="Yoon H.S."/>
        </authorList>
    </citation>
    <scope>NUCLEOTIDE SEQUENCE [LARGE SCALE GENOMIC DNA]</scope>
    <source>
        <strain evidence="3 4">108.79 E11</strain>
    </source>
</reference>
<dbReference type="AlphaFoldDB" id="A0AAV9ID33"/>
<feature type="transmembrane region" description="Helical" evidence="1">
    <location>
        <begin position="120"/>
        <end position="141"/>
    </location>
</feature>
<feature type="transmembrane region" description="Helical" evidence="1">
    <location>
        <begin position="346"/>
        <end position="365"/>
    </location>
</feature>
<feature type="chain" id="PRO_5043787846" evidence="2">
    <location>
        <begin position="21"/>
        <end position="429"/>
    </location>
</feature>
<organism evidence="3 4">
    <name type="scientific">Galdieria yellowstonensis</name>
    <dbReference type="NCBI Taxonomy" id="3028027"/>
    <lineage>
        <taxon>Eukaryota</taxon>
        <taxon>Rhodophyta</taxon>
        <taxon>Bangiophyceae</taxon>
        <taxon>Galdieriales</taxon>
        <taxon>Galdieriaceae</taxon>
        <taxon>Galdieria</taxon>
    </lineage>
</organism>
<evidence type="ECO:0000313" key="4">
    <source>
        <dbReference type="Proteomes" id="UP001300502"/>
    </source>
</evidence>
<evidence type="ECO:0000313" key="3">
    <source>
        <dbReference type="EMBL" id="KAK4525340.1"/>
    </source>
</evidence>
<keyword evidence="4" id="KW-1185">Reference proteome</keyword>
<feature type="transmembrane region" description="Helical" evidence="1">
    <location>
        <begin position="286"/>
        <end position="305"/>
    </location>
</feature>
<protein>
    <submittedName>
        <fullName evidence="3">Uncharacterized protein</fullName>
    </submittedName>
</protein>
<feature type="transmembrane region" description="Helical" evidence="1">
    <location>
        <begin position="253"/>
        <end position="270"/>
    </location>
</feature>
<dbReference type="Proteomes" id="UP001300502">
    <property type="component" value="Unassembled WGS sequence"/>
</dbReference>
<feature type="transmembrane region" description="Helical" evidence="1">
    <location>
        <begin position="385"/>
        <end position="408"/>
    </location>
</feature>
<evidence type="ECO:0000256" key="1">
    <source>
        <dbReference type="SAM" id="Phobius"/>
    </source>
</evidence>
<keyword evidence="1" id="KW-0472">Membrane</keyword>
<dbReference type="EMBL" id="JANCYU010000029">
    <property type="protein sequence ID" value="KAK4525340.1"/>
    <property type="molecule type" value="Genomic_DNA"/>
</dbReference>
<feature type="transmembrane region" description="Helical" evidence="1">
    <location>
        <begin position="147"/>
        <end position="165"/>
    </location>
</feature>
<gene>
    <name evidence="3" type="ORF">GAYE_SCF09G3248</name>
</gene>
<feature type="signal peptide" evidence="2">
    <location>
        <begin position="1"/>
        <end position="20"/>
    </location>
</feature>
<keyword evidence="1" id="KW-1133">Transmembrane helix</keyword>
<feature type="transmembrane region" description="Helical" evidence="1">
    <location>
        <begin position="200"/>
        <end position="223"/>
    </location>
</feature>
<feature type="transmembrane region" description="Helical" evidence="1">
    <location>
        <begin position="90"/>
        <end position="113"/>
    </location>
</feature>
<evidence type="ECO:0000256" key="2">
    <source>
        <dbReference type="SAM" id="SignalP"/>
    </source>
</evidence>
<keyword evidence="2" id="KW-0732">Signal</keyword>
<proteinExistence type="predicted"/>
<comment type="caution">
    <text evidence="3">The sequence shown here is derived from an EMBL/GenBank/DDBJ whole genome shotgun (WGS) entry which is preliminary data.</text>
</comment>
<accession>A0AAV9ID33</accession>